<proteinExistence type="predicted"/>
<evidence type="ECO:0000313" key="2">
    <source>
        <dbReference type="Proteomes" id="UP000248627"/>
    </source>
</evidence>
<sequence>MEVVLRPGPVALDLTGQAVPDGDVPGRFRRVSVEHVVPELRLTSGCDGAEVYERPEERPAGRRNVGAGRCERG</sequence>
<dbReference type="Proteomes" id="UP000248627">
    <property type="component" value="Unassembled WGS sequence"/>
</dbReference>
<protein>
    <submittedName>
        <fullName evidence="1">Uncharacterized protein</fullName>
    </submittedName>
</protein>
<reference evidence="1 2" key="1">
    <citation type="submission" date="2018-01" db="EMBL/GenBank/DDBJ databases">
        <title>Draft genome sequence of Jishengella endophytica.</title>
        <authorList>
            <person name="Sahin N."/>
            <person name="Ay H."/>
            <person name="Saygin H."/>
        </authorList>
    </citation>
    <scope>NUCLEOTIDE SEQUENCE [LARGE SCALE GENOMIC DNA]</scope>
    <source>
        <strain evidence="1 2">DSM 45430</strain>
    </source>
</reference>
<feature type="non-terminal residue" evidence="1">
    <location>
        <position position="73"/>
    </location>
</feature>
<gene>
    <name evidence="1" type="ORF">C1I93_30450</name>
</gene>
<dbReference type="RefSeq" id="WP_146603617.1">
    <property type="nucleotide sequence ID" value="NZ_POTX01000458.1"/>
</dbReference>
<name>A0A2W2C3K2_9ACTN</name>
<dbReference type="AlphaFoldDB" id="A0A2W2C3K2"/>
<organism evidence="1 2">
    <name type="scientific">Micromonospora endophytica</name>
    <dbReference type="NCBI Taxonomy" id="515350"/>
    <lineage>
        <taxon>Bacteria</taxon>
        <taxon>Bacillati</taxon>
        <taxon>Actinomycetota</taxon>
        <taxon>Actinomycetes</taxon>
        <taxon>Micromonosporales</taxon>
        <taxon>Micromonosporaceae</taxon>
        <taxon>Micromonospora</taxon>
    </lineage>
</organism>
<accession>A0A2W2C3K2</accession>
<keyword evidence="2" id="KW-1185">Reference proteome</keyword>
<comment type="caution">
    <text evidence="1">The sequence shown here is derived from an EMBL/GenBank/DDBJ whole genome shotgun (WGS) entry which is preliminary data.</text>
</comment>
<dbReference type="EMBL" id="POTX01000458">
    <property type="protein sequence ID" value="PZF82789.1"/>
    <property type="molecule type" value="Genomic_DNA"/>
</dbReference>
<evidence type="ECO:0000313" key="1">
    <source>
        <dbReference type="EMBL" id="PZF82789.1"/>
    </source>
</evidence>